<gene>
    <name evidence="1" type="ORF">FB4_0764</name>
</gene>
<dbReference type="AlphaFoldDB" id="I8RB83"/>
<sequence>MSENLFAYAISNYVNSQAGAITGSRRTSSVDTAAAKAKITGLNGDAAFFNFFDHSSSRLVLRQYNVANPEDLINNRIIQPQGNWAVPLASQTWAAVRNLHAVATKGNWLYATGYDLGKIAVVNMTSNAYTQAATSYDFPLTVTGDVHGEGLAVIGNYLYALFSSNPESGYEVYADSYVLQYEINTNGTLNFITSVRVGRNGFTLEPWGNQLYICALGGMQNAGSGNVLTRLSIVTIDEDNEMSVNNVALPSGWAGDFRDISIANANNAYVFVGHYNSSFSAMEGKIYRSTVANLANPSTTNWTVVNNVNSSGYFWGIQAESTPSRFWFVRGNQIDAYSSLPTTTGGTPTSFNAAALNDAGYTEINSACFIAPDAPAAKMAAGTAAASAKGFVGQARLARQAKALADELKKKNP</sequence>
<comment type="caution">
    <text evidence="1">The sequence shown here is derived from an EMBL/GenBank/DDBJ whole genome shotgun (WGS) entry which is preliminary data.</text>
</comment>
<proteinExistence type="predicted"/>
<evidence type="ECO:0000313" key="1">
    <source>
        <dbReference type="EMBL" id="EIW16253.1"/>
    </source>
</evidence>
<keyword evidence="2" id="KW-1185">Reference proteome</keyword>
<name>I8RB83_9FIRM</name>
<dbReference type="Proteomes" id="UP000004324">
    <property type="component" value="Unassembled WGS sequence"/>
</dbReference>
<protein>
    <submittedName>
        <fullName evidence="1">Uncharacterized protein</fullName>
    </submittedName>
</protein>
<organism evidence="1 2">
    <name type="scientific">Pelosinus fermentans B4</name>
    <dbReference type="NCBI Taxonomy" id="1149862"/>
    <lineage>
        <taxon>Bacteria</taxon>
        <taxon>Bacillati</taxon>
        <taxon>Bacillota</taxon>
        <taxon>Negativicutes</taxon>
        <taxon>Selenomonadales</taxon>
        <taxon>Sporomusaceae</taxon>
        <taxon>Pelosinus</taxon>
    </lineage>
</organism>
<dbReference type="RefSeq" id="WP_007937155.1">
    <property type="nucleotide sequence ID" value="NZ_AKVJ01000066.1"/>
</dbReference>
<accession>I8RB83</accession>
<evidence type="ECO:0000313" key="2">
    <source>
        <dbReference type="Proteomes" id="UP000004324"/>
    </source>
</evidence>
<dbReference type="PATRIC" id="fig|1149862.3.peg.3762"/>
<dbReference type="SUPFAM" id="SSF63825">
    <property type="entry name" value="YWTD domain"/>
    <property type="match status" value="1"/>
</dbReference>
<reference evidence="1 2" key="1">
    <citation type="journal article" date="2012" name="J. Bacteriol.">
        <title>Draft Genome Sequences for Two Metal-Reducing Pelosinus fermentans Strains Isolated from a Cr(VI)-Contaminated Site and for Type Strain R7.</title>
        <authorList>
            <person name="Brown S.D."/>
            <person name="Podar M."/>
            <person name="Klingeman D.M."/>
            <person name="Johnson C.M."/>
            <person name="Yang Z.K."/>
            <person name="Utturkar S.M."/>
            <person name="Land M.L."/>
            <person name="Mosher J.J."/>
            <person name="Hurt R.A.Jr."/>
            <person name="Phelps T.J."/>
            <person name="Palumbo A.V."/>
            <person name="Arkin A.P."/>
            <person name="Hazen T.C."/>
            <person name="Elias D.A."/>
        </authorList>
    </citation>
    <scope>NUCLEOTIDE SEQUENCE [LARGE SCALE GENOMIC DNA]</scope>
    <source>
        <strain evidence="1 2">B4</strain>
    </source>
</reference>
<dbReference type="EMBL" id="AKVJ01000066">
    <property type="protein sequence ID" value="EIW16253.1"/>
    <property type="molecule type" value="Genomic_DNA"/>
</dbReference>
<dbReference type="OrthoDB" id="1681731at2"/>